<dbReference type="Gene3D" id="3.30.160.670">
    <property type="match status" value="1"/>
</dbReference>
<evidence type="ECO:0000259" key="2">
    <source>
        <dbReference type="Pfam" id="PF13590"/>
    </source>
</evidence>
<dbReference type="OrthoDB" id="118896at2"/>
<protein>
    <recommendedName>
        <fullName evidence="2">DUF4136 domain-containing protein</fullName>
    </recommendedName>
</protein>
<dbReference type="AlphaFoldDB" id="A0A328B693"/>
<dbReference type="EMBL" id="QHKM01000011">
    <property type="protein sequence ID" value="RAK62900.1"/>
    <property type="molecule type" value="Genomic_DNA"/>
</dbReference>
<organism evidence="3 4">
    <name type="scientific">Hymenobacter edaphi</name>
    <dbReference type="NCBI Taxonomy" id="2211146"/>
    <lineage>
        <taxon>Bacteria</taxon>
        <taxon>Pseudomonadati</taxon>
        <taxon>Bacteroidota</taxon>
        <taxon>Cytophagia</taxon>
        <taxon>Cytophagales</taxon>
        <taxon>Hymenobacteraceae</taxon>
        <taxon>Hymenobacter</taxon>
    </lineage>
</organism>
<evidence type="ECO:0000256" key="1">
    <source>
        <dbReference type="SAM" id="MobiDB-lite"/>
    </source>
</evidence>
<evidence type="ECO:0000313" key="4">
    <source>
        <dbReference type="Proteomes" id="UP000248553"/>
    </source>
</evidence>
<dbReference type="InterPro" id="IPR025411">
    <property type="entry name" value="DUF4136"/>
</dbReference>
<feature type="compositionally biased region" description="Basic residues" evidence="1">
    <location>
        <begin position="39"/>
        <end position="49"/>
    </location>
</feature>
<dbReference type="Pfam" id="PF13590">
    <property type="entry name" value="DUF4136"/>
    <property type="match status" value="1"/>
</dbReference>
<proteinExistence type="predicted"/>
<gene>
    <name evidence="3" type="ORF">DLM85_22130</name>
</gene>
<evidence type="ECO:0000313" key="3">
    <source>
        <dbReference type="EMBL" id="RAK62900.1"/>
    </source>
</evidence>
<feature type="domain" description="DUF4136" evidence="2">
    <location>
        <begin position="96"/>
        <end position="249"/>
    </location>
</feature>
<keyword evidence="4" id="KW-1185">Reference proteome</keyword>
<dbReference type="Proteomes" id="UP000248553">
    <property type="component" value="Unassembled WGS sequence"/>
</dbReference>
<accession>A0A328B693</accession>
<feature type="region of interest" description="Disordered" evidence="1">
    <location>
        <begin position="36"/>
        <end position="61"/>
    </location>
</feature>
<name>A0A328B693_9BACT</name>
<sequence>MTVAGCGWCCQRCCHTSRPPMRNDSPSRQLPRKCQVMRGKGKKQGRQRARPVNIGPGGAARCPRGPTSLAAAMKKSLLLVALALLTACSATEVKSTEQAPGVDFTAYRTYNFLPGEARNEAAFRTAGVGVDDVQQAVAREMERRGYRRAEQPELWINIGVVNEEKVQTRQTDFRTDGAPYYIGQRNYHWQSGEVPVGTYQVGTVTVDVVDARRNDLVWQGVTASPLSKDAAKSARRVDEAVTELFGRYPVPARQSKGATLVMRKRPFFCSTVSVTSARQ</sequence>
<reference evidence="4" key="1">
    <citation type="submission" date="2018-05" db="EMBL/GenBank/DDBJ databases">
        <authorList>
            <person name="Nie L."/>
        </authorList>
    </citation>
    <scope>NUCLEOTIDE SEQUENCE [LARGE SCALE GENOMIC DNA]</scope>
    <source>
        <strain evidence="4">NL</strain>
    </source>
</reference>
<comment type="caution">
    <text evidence="3">The sequence shown here is derived from an EMBL/GenBank/DDBJ whole genome shotgun (WGS) entry which is preliminary data.</text>
</comment>